<feature type="domain" description="SLH" evidence="3">
    <location>
        <begin position="86"/>
        <end position="149"/>
    </location>
</feature>
<keyword evidence="2" id="KW-0732">Signal</keyword>
<reference evidence="5" key="1">
    <citation type="journal article" date="2019" name="Int. J. Syst. Evol. Microbiol.">
        <title>The Global Catalogue of Microorganisms (GCM) 10K type strain sequencing project: providing services to taxonomists for standard genome sequencing and annotation.</title>
        <authorList>
            <consortium name="The Broad Institute Genomics Platform"/>
            <consortium name="The Broad Institute Genome Sequencing Center for Infectious Disease"/>
            <person name="Wu L."/>
            <person name="Ma J."/>
        </authorList>
    </citation>
    <scope>NUCLEOTIDE SEQUENCE [LARGE SCALE GENOMIC DNA]</scope>
    <source>
        <strain evidence="5">CGMCC 1.15475</strain>
    </source>
</reference>
<dbReference type="InterPro" id="IPR001119">
    <property type="entry name" value="SLH_dom"/>
</dbReference>
<keyword evidence="5" id="KW-1185">Reference proteome</keyword>
<proteinExistence type="predicted"/>
<accession>A0ABW4QKY9</accession>
<feature type="region of interest" description="Disordered" evidence="1">
    <location>
        <begin position="307"/>
        <end position="327"/>
    </location>
</feature>
<organism evidence="4 5">
    <name type="scientific">Planococcus chinensis</name>
    <dbReference type="NCBI Taxonomy" id="272917"/>
    <lineage>
        <taxon>Bacteria</taxon>
        <taxon>Bacillati</taxon>
        <taxon>Bacillota</taxon>
        <taxon>Bacilli</taxon>
        <taxon>Bacillales</taxon>
        <taxon>Caryophanaceae</taxon>
        <taxon>Planococcus</taxon>
    </lineage>
</organism>
<evidence type="ECO:0000313" key="5">
    <source>
        <dbReference type="Proteomes" id="UP001597273"/>
    </source>
</evidence>
<comment type="caution">
    <text evidence="4">The sequence shown here is derived from an EMBL/GenBank/DDBJ whole genome shotgun (WGS) entry which is preliminary data.</text>
</comment>
<evidence type="ECO:0000256" key="1">
    <source>
        <dbReference type="SAM" id="MobiDB-lite"/>
    </source>
</evidence>
<feature type="chain" id="PRO_5046873203" evidence="2">
    <location>
        <begin position="27"/>
        <end position="327"/>
    </location>
</feature>
<evidence type="ECO:0000256" key="2">
    <source>
        <dbReference type="SAM" id="SignalP"/>
    </source>
</evidence>
<dbReference type="Proteomes" id="UP001597273">
    <property type="component" value="Unassembled WGS sequence"/>
</dbReference>
<dbReference type="PROSITE" id="PS51272">
    <property type="entry name" value="SLH"/>
    <property type="match status" value="2"/>
</dbReference>
<feature type="signal peptide" evidence="2">
    <location>
        <begin position="1"/>
        <end position="26"/>
    </location>
</feature>
<dbReference type="RefSeq" id="WP_204890617.1">
    <property type="nucleotide sequence ID" value="NZ_JBHUFW010000011.1"/>
</dbReference>
<gene>
    <name evidence="4" type="ORF">ACFSDB_15120</name>
</gene>
<feature type="domain" description="SLH" evidence="3">
    <location>
        <begin position="27"/>
        <end position="85"/>
    </location>
</feature>
<name>A0ABW4QKY9_9BACL</name>
<dbReference type="Pfam" id="PF00395">
    <property type="entry name" value="SLH"/>
    <property type="match status" value="3"/>
</dbReference>
<sequence>MNNHKLFLAASTAIVAVAAVATPVHAEEASHPFTDVGERYTEAVSFLYEYEIIKGKTATQFGTSQQLTRGDAAVILANAIGADTETAPDAGFTDLNTRVKGAVNGLAELGIVSGVTATQYKPNDILTRGAMAKFLVTAFELQEFEEETPFTDVGGVFAPYIGALYGTEITTGKTATSYGTYSNITRGEFANLLYNTFMFMFESFYYPEVLKAEMVNSKSFKVTLTEAVPSEFKAQDIADSFYYSIRFDNGDETEFVPTTASFSADRTTVTFNIGSMDLTGKSGHIIVDDWEKELIIPFSYLPEEPPVVEEPATTAPVAPTETPVTAQ</sequence>
<evidence type="ECO:0000259" key="3">
    <source>
        <dbReference type="PROSITE" id="PS51272"/>
    </source>
</evidence>
<feature type="compositionally biased region" description="Low complexity" evidence="1">
    <location>
        <begin position="309"/>
        <end position="327"/>
    </location>
</feature>
<protein>
    <submittedName>
        <fullName evidence="4">S-layer homology domain-containing protein</fullName>
    </submittedName>
</protein>
<evidence type="ECO:0000313" key="4">
    <source>
        <dbReference type="EMBL" id="MFD1864240.1"/>
    </source>
</evidence>
<dbReference type="EMBL" id="JBHUFW010000011">
    <property type="protein sequence ID" value="MFD1864240.1"/>
    <property type="molecule type" value="Genomic_DNA"/>
</dbReference>